<dbReference type="SUPFAM" id="SSF54695">
    <property type="entry name" value="POZ domain"/>
    <property type="match status" value="1"/>
</dbReference>
<name>A0A318ZEG1_9EURO</name>
<dbReference type="AlphaFoldDB" id="A0A318ZEG1"/>
<evidence type="ECO:0000313" key="2">
    <source>
        <dbReference type="EMBL" id="PYH44654.1"/>
    </source>
</evidence>
<evidence type="ECO:0000313" key="3">
    <source>
        <dbReference type="Proteomes" id="UP000248349"/>
    </source>
</evidence>
<protein>
    <recommendedName>
        <fullName evidence="1">BTB domain-containing protein</fullName>
    </recommendedName>
</protein>
<dbReference type="GeneID" id="37078636"/>
<dbReference type="Gene3D" id="3.30.710.10">
    <property type="entry name" value="Potassium Channel Kv1.1, Chain A"/>
    <property type="match status" value="1"/>
</dbReference>
<dbReference type="InterPro" id="IPR011333">
    <property type="entry name" value="SKP1/BTB/POZ_sf"/>
</dbReference>
<dbReference type="STRING" id="1450539.A0A318ZEG1"/>
<gene>
    <name evidence="2" type="ORF">BP01DRAFT_383225</name>
</gene>
<accession>A0A318ZEG1</accession>
<dbReference type="PANTHER" id="PTHR47843:SF5">
    <property type="entry name" value="BTB_POZ DOMAIN PROTEIN"/>
    <property type="match status" value="1"/>
</dbReference>
<dbReference type="OrthoDB" id="6359816at2759"/>
<evidence type="ECO:0000259" key="1">
    <source>
        <dbReference type="PROSITE" id="PS50097"/>
    </source>
</evidence>
<sequence length="314" mass="34981">MVPPAPKGSLNLHNALSQSMNTGQFSDLRFVCKERHFLVHKIIVCPQSPVIATGVNGPFRESQTASISMDKFDTSTAECLVDHLYTGDYDSHSRIPTIEASSAASASELECLSPPGPRTDMSLSEHIRVNAIGDYYQVVGLIALANDRIRDLLQSSNSYKITHAELPAAVDLALNSTANTEVFDILAEIMADGLLTVIEWEEVKSLKSEMPDFAIKVLQSCVGKMRELHKQIQGLNSDLTCKDHELQSNQKAYQMAESELTHIKLSFEVLNKTSICRNPNCHVKFECYFDDRTYKLRCERCGCRHSLPYDAHGL</sequence>
<dbReference type="Pfam" id="PF00651">
    <property type="entry name" value="BTB"/>
    <property type="match status" value="1"/>
</dbReference>
<dbReference type="Proteomes" id="UP000248349">
    <property type="component" value="Unassembled WGS sequence"/>
</dbReference>
<dbReference type="PROSITE" id="PS50097">
    <property type="entry name" value="BTB"/>
    <property type="match status" value="1"/>
</dbReference>
<organism evidence="2 3">
    <name type="scientific">Aspergillus saccharolyticus JOP 1030-1</name>
    <dbReference type="NCBI Taxonomy" id="1450539"/>
    <lineage>
        <taxon>Eukaryota</taxon>
        <taxon>Fungi</taxon>
        <taxon>Dikarya</taxon>
        <taxon>Ascomycota</taxon>
        <taxon>Pezizomycotina</taxon>
        <taxon>Eurotiomycetes</taxon>
        <taxon>Eurotiomycetidae</taxon>
        <taxon>Eurotiales</taxon>
        <taxon>Aspergillaceae</taxon>
        <taxon>Aspergillus</taxon>
        <taxon>Aspergillus subgen. Circumdati</taxon>
    </lineage>
</organism>
<dbReference type="InterPro" id="IPR000210">
    <property type="entry name" value="BTB/POZ_dom"/>
</dbReference>
<reference evidence="2 3" key="1">
    <citation type="submission" date="2016-12" db="EMBL/GenBank/DDBJ databases">
        <title>The genomes of Aspergillus section Nigri reveals drivers in fungal speciation.</title>
        <authorList>
            <consortium name="DOE Joint Genome Institute"/>
            <person name="Vesth T.C."/>
            <person name="Nybo J."/>
            <person name="Theobald S."/>
            <person name="Brandl J."/>
            <person name="Frisvad J.C."/>
            <person name="Nielsen K.F."/>
            <person name="Lyhne E.K."/>
            <person name="Kogle M.E."/>
            <person name="Kuo A."/>
            <person name="Riley R."/>
            <person name="Clum A."/>
            <person name="Nolan M."/>
            <person name="Lipzen A."/>
            <person name="Salamov A."/>
            <person name="Henrissat B."/>
            <person name="Wiebenga A."/>
            <person name="De Vries R.P."/>
            <person name="Grigoriev I.V."/>
            <person name="Mortensen U.H."/>
            <person name="Andersen M.R."/>
            <person name="Baker S.E."/>
        </authorList>
    </citation>
    <scope>NUCLEOTIDE SEQUENCE [LARGE SCALE GENOMIC DNA]</scope>
    <source>
        <strain evidence="2 3">JOP 1030-1</strain>
    </source>
</reference>
<dbReference type="EMBL" id="KZ821235">
    <property type="protein sequence ID" value="PYH44654.1"/>
    <property type="molecule type" value="Genomic_DNA"/>
</dbReference>
<keyword evidence="3" id="KW-1185">Reference proteome</keyword>
<feature type="domain" description="BTB" evidence="1">
    <location>
        <begin position="26"/>
        <end position="93"/>
    </location>
</feature>
<dbReference type="PANTHER" id="PTHR47843">
    <property type="entry name" value="BTB DOMAIN-CONTAINING PROTEIN-RELATED"/>
    <property type="match status" value="1"/>
</dbReference>
<dbReference type="RefSeq" id="XP_025430636.1">
    <property type="nucleotide sequence ID" value="XM_025577407.1"/>
</dbReference>
<proteinExistence type="predicted"/>